<dbReference type="Pfam" id="PF04707">
    <property type="entry name" value="PRELI"/>
    <property type="match status" value="1"/>
</dbReference>
<dbReference type="PROSITE" id="PS50904">
    <property type="entry name" value="PRELI_MSF1"/>
    <property type="match status" value="1"/>
</dbReference>
<feature type="domain" description="PRELI/MSF1" evidence="1">
    <location>
        <begin position="1"/>
        <end position="81"/>
    </location>
</feature>
<protein>
    <submittedName>
        <fullName evidence="2">Protein UPS1, mitochondrial</fullName>
    </submittedName>
</protein>
<accession>A0A1U7LNL9</accession>
<dbReference type="OMA" id="MHTRIRN"/>
<dbReference type="PANTHER" id="PTHR11158">
    <property type="entry name" value="MSF1/PX19 RELATED"/>
    <property type="match status" value="1"/>
</dbReference>
<reference evidence="2 3" key="1">
    <citation type="submission" date="2016-04" db="EMBL/GenBank/DDBJ databases">
        <title>Evolutionary innovation and constraint leading to complex multicellularity in the Ascomycota.</title>
        <authorList>
            <person name="Cisse O."/>
            <person name="Nguyen A."/>
            <person name="Hewitt D.A."/>
            <person name="Jedd G."/>
            <person name="Stajich J.E."/>
        </authorList>
    </citation>
    <scope>NUCLEOTIDE SEQUENCE [LARGE SCALE GENOMIC DNA]</scope>
    <source>
        <strain evidence="2 3">DAH-3</strain>
    </source>
</reference>
<proteinExistence type="predicted"/>
<evidence type="ECO:0000259" key="1">
    <source>
        <dbReference type="PROSITE" id="PS50904"/>
    </source>
</evidence>
<sequence>MHTRIRNLNHTRVMQVEETQLYIENSDKTTSCLVEARFLSPFGWGVAKRIEKFGQSKFIENLQKSRSGMKFILERLRENGYRLHALRNAVPH</sequence>
<dbReference type="AlphaFoldDB" id="A0A1U7LNL9"/>
<name>A0A1U7LNL9_NEOID</name>
<evidence type="ECO:0000313" key="2">
    <source>
        <dbReference type="EMBL" id="OLL24247.1"/>
    </source>
</evidence>
<dbReference type="OrthoDB" id="341300at2759"/>
<dbReference type="InterPro" id="IPR037365">
    <property type="entry name" value="Slowmo/Ups"/>
</dbReference>
<dbReference type="Proteomes" id="UP000186594">
    <property type="component" value="Unassembled WGS sequence"/>
</dbReference>
<comment type="caution">
    <text evidence="2">The sequence shown here is derived from an EMBL/GenBank/DDBJ whole genome shotgun (WGS) entry which is preliminary data.</text>
</comment>
<keyword evidence="3" id="KW-1185">Reference proteome</keyword>
<dbReference type="STRING" id="1198029.A0A1U7LNL9"/>
<organism evidence="2 3">
    <name type="scientific">Neolecta irregularis (strain DAH-3)</name>
    <dbReference type="NCBI Taxonomy" id="1198029"/>
    <lineage>
        <taxon>Eukaryota</taxon>
        <taxon>Fungi</taxon>
        <taxon>Dikarya</taxon>
        <taxon>Ascomycota</taxon>
        <taxon>Taphrinomycotina</taxon>
        <taxon>Neolectales</taxon>
        <taxon>Neolectaceae</taxon>
        <taxon>Neolecta</taxon>
    </lineage>
</organism>
<dbReference type="GO" id="GO:0005758">
    <property type="term" value="C:mitochondrial intermembrane space"/>
    <property type="evidence" value="ECO:0007669"/>
    <property type="project" value="InterPro"/>
</dbReference>
<gene>
    <name evidence="2" type="ORF">NEOLI_003953</name>
</gene>
<evidence type="ECO:0000313" key="3">
    <source>
        <dbReference type="Proteomes" id="UP000186594"/>
    </source>
</evidence>
<dbReference type="EMBL" id="LXFE01000906">
    <property type="protein sequence ID" value="OLL24247.1"/>
    <property type="molecule type" value="Genomic_DNA"/>
</dbReference>
<dbReference type="InterPro" id="IPR006797">
    <property type="entry name" value="PRELI/MSF1_dom"/>
</dbReference>